<dbReference type="InParanoid" id="C5KW41"/>
<dbReference type="RefSeq" id="XP_002779507.1">
    <property type="nucleotide sequence ID" value="XM_002779461.1"/>
</dbReference>
<organism evidence="2">
    <name type="scientific">Perkinsus marinus (strain ATCC 50983 / TXsc)</name>
    <dbReference type="NCBI Taxonomy" id="423536"/>
    <lineage>
        <taxon>Eukaryota</taxon>
        <taxon>Sar</taxon>
        <taxon>Alveolata</taxon>
        <taxon>Perkinsozoa</taxon>
        <taxon>Perkinsea</taxon>
        <taxon>Perkinsida</taxon>
        <taxon>Perkinsidae</taxon>
        <taxon>Perkinsus</taxon>
    </lineage>
</organism>
<dbReference type="GeneID" id="9046573"/>
<sequence>MRRILVPTAEILSSVLDIDLCIRLLVECGPVMQDTDSLWMAVSKYAGKRFGKLVASPNFPRLPVSVRFGLMSAITLAMLQSSPLSHFMSDPDTVLQSLLRSALLQHMDNRSPVNRRSCYPMWRPGAGCGQHEGWLCYNWIPRTEGGSMPIDMVPNEDAGYAFLVDWGSHRVVCIDEGPPRSTRNIPRSPEEAAATFPYPPSMRVIAGKGER</sequence>
<gene>
    <name evidence="1" type="ORF">Pmar_PMAR026947</name>
</gene>
<dbReference type="Proteomes" id="UP000007800">
    <property type="component" value="Unassembled WGS sequence"/>
</dbReference>
<dbReference type="OrthoDB" id="433902at2759"/>
<reference evidence="1 2" key="1">
    <citation type="submission" date="2008-07" db="EMBL/GenBank/DDBJ databases">
        <authorList>
            <person name="El-Sayed N."/>
            <person name="Caler E."/>
            <person name="Inman J."/>
            <person name="Amedeo P."/>
            <person name="Hass B."/>
            <person name="Wortman J."/>
        </authorList>
    </citation>
    <scope>NUCLEOTIDE SEQUENCE [LARGE SCALE GENOMIC DNA]</scope>
    <source>
        <strain evidence="2">ATCC 50983 / TXsc</strain>
    </source>
</reference>
<keyword evidence="2" id="KW-1185">Reference proteome</keyword>
<proteinExistence type="predicted"/>
<accession>C5KW41</accession>
<dbReference type="EMBL" id="GG676877">
    <property type="protein sequence ID" value="EER11302.1"/>
    <property type="molecule type" value="Genomic_DNA"/>
</dbReference>
<evidence type="ECO:0000313" key="1">
    <source>
        <dbReference type="EMBL" id="EER11302.1"/>
    </source>
</evidence>
<name>C5KW41_PERM5</name>
<protein>
    <submittedName>
        <fullName evidence="1">Uncharacterized protein</fullName>
    </submittedName>
</protein>
<dbReference type="AlphaFoldDB" id="C5KW41"/>
<feature type="non-terminal residue" evidence="1">
    <location>
        <position position="211"/>
    </location>
</feature>
<evidence type="ECO:0000313" key="2">
    <source>
        <dbReference type="Proteomes" id="UP000007800"/>
    </source>
</evidence>